<keyword evidence="1" id="KW-0472">Membrane</keyword>
<evidence type="ECO:0000256" key="1">
    <source>
        <dbReference type="SAM" id="Phobius"/>
    </source>
</evidence>
<reference evidence="4 5" key="1">
    <citation type="submission" date="2024-02" db="EMBL/GenBank/DDBJ databases">
        <title>Draft genome sequence of Collimonas sp. strain H4R21, an effective mineral-weathering bacterial strain isolated from the beech rhizosphere.</title>
        <authorList>
            <person name="Morin E."/>
            <person name="Uroz S."/>
            <person name="Leveau J.H.J."/>
            <person name="Kumar R."/>
            <person name="Rey M.W."/>
            <person name="Pham J."/>
        </authorList>
    </citation>
    <scope>NUCLEOTIDE SEQUENCE [LARGE SCALE GENOMIC DNA]</scope>
    <source>
        <strain evidence="4 5">H4R21</strain>
    </source>
</reference>
<dbReference type="PANTHER" id="PTHR41287:SF1">
    <property type="entry name" value="PROTEIN YMFN"/>
    <property type="match status" value="1"/>
</dbReference>
<keyword evidence="4" id="KW-0255">Endonuclease</keyword>
<keyword evidence="4" id="KW-0378">Hydrolase</keyword>
<keyword evidence="4" id="KW-0540">Nuclease</keyword>
<evidence type="ECO:0000259" key="2">
    <source>
        <dbReference type="Pfam" id="PF03354"/>
    </source>
</evidence>
<proteinExistence type="predicted"/>
<dbReference type="RefSeq" id="WP_342830148.1">
    <property type="nucleotide sequence ID" value="NZ_JBANDC010000010.1"/>
</dbReference>
<dbReference type="EMBL" id="JBANDC010000010">
    <property type="protein sequence ID" value="MEM4988820.1"/>
    <property type="molecule type" value="Genomic_DNA"/>
</dbReference>
<gene>
    <name evidence="4" type="ORF">V8G57_15610</name>
</gene>
<feature type="domain" description="Terminase large subunit-like endonuclease" evidence="3">
    <location>
        <begin position="271"/>
        <end position="561"/>
    </location>
</feature>
<keyword evidence="5" id="KW-1185">Reference proteome</keyword>
<name>A0ABU9PXX1_9BURK</name>
<keyword evidence="1" id="KW-1133">Transmembrane helix</keyword>
<accession>A0ABU9PXX1</accession>
<dbReference type="InterPro" id="IPR046461">
    <property type="entry name" value="TerL_ATPase"/>
</dbReference>
<dbReference type="Gene3D" id="3.40.50.300">
    <property type="entry name" value="P-loop containing nucleotide triphosphate hydrolases"/>
    <property type="match status" value="1"/>
</dbReference>
<feature type="transmembrane region" description="Helical" evidence="1">
    <location>
        <begin position="83"/>
        <end position="102"/>
    </location>
</feature>
<evidence type="ECO:0000313" key="5">
    <source>
        <dbReference type="Proteomes" id="UP001495910"/>
    </source>
</evidence>
<feature type="domain" description="Terminase large subunit-like ATPase" evidence="2">
    <location>
        <begin position="88"/>
        <end position="261"/>
    </location>
</feature>
<organism evidence="4 5">
    <name type="scientific">Collimonas rhizosphaerae</name>
    <dbReference type="NCBI Taxonomy" id="3126357"/>
    <lineage>
        <taxon>Bacteria</taxon>
        <taxon>Pseudomonadati</taxon>
        <taxon>Pseudomonadota</taxon>
        <taxon>Betaproteobacteria</taxon>
        <taxon>Burkholderiales</taxon>
        <taxon>Oxalobacteraceae</taxon>
        <taxon>Collimonas</taxon>
    </lineage>
</organism>
<dbReference type="Proteomes" id="UP001495910">
    <property type="component" value="Unassembled WGS sequence"/>
</dbReference>
<comment type="caution">
    <text evidence="4">The sequence shown here is derived from an EMBL/GenBank/DDBJ whole genome shotgun (WGS) entry which is preliminary data.</text>
</comment>
<keyword evidence="1" id="KW-0812">Transmembrane</keyword>
<dbReference type="PANTHER" id="PTHR41287">
    <property type="match status" value="1"/>
</dbReference>
<protein>
    <submittedName>
        <fullName evidence="4">Terminase TerL endonuclease subunit</fullName>
    </submittedName>
</protein>
<sequence length="577" mass="63365">MSKKKQQTSSSAPDRVTAYALDVTAGLIVAGPDVRAACKRHLNDLEQGPSRGLTWDLAAAQRAIEFFEEVLRLNGGKFEGKPFLLLGWQAFIVGSLFGWMGADGLRRFRVAYVETGKGSGKSPLAAGVGLFGLTADRESRAEIYAAATKKDQAQILFRDAVAMKEQSPQLEARLVASGSRGKEFNLAYHATSSFFRTISADDGQSGPRPHIALIDEVHEHKTPHVIEMMRAGTKSREQALIFMITNSGTDKRTVCWDYHDYGSKVSAGQLVDDSFFAFICSLDIGDDPFKDESCWLKANPSLNDGVPGLKYLREQVTQARGMPSKESMVRRLNFCEWTEAESPWISADVWFGCEADPPVPIESLYGRTGTAGLDLSSTQDLTALVVALDPTEDDPVTRLIPYFWLPGDGLHDKADKDRVPYLAWRDAGHLEALPGRAVDKLAVLNRASVLASQFDIREIACDRWRLEDFQQLVEREGVPLPPLVPFGQGFKDMAPAIDELERMLLDRRVAHNGNPVMTWCAANAVLMTDPAGNRKIAKERATGRVDGMVAAVMAIGRSGSGETEEDISEFLSNPIIV</sequence>
<dbReference type="InterPro" id="IPR046462">
    <property type="entry name" value="TerL_nuclease"/>
</dbReference>
<dbReference type="Pfam" id="PF03354">
    <property type="entry name" value="TerL_ATPase"/>
    <property type="match status" value="1"/>
</dbReference>
<dbReference type="InterPro" id="IPR027417">
    <property type="entry name" value="P-loop_NTPase"/>
</dbReference>
<dbReference type="InterPro" id="IPR005021">
    <property type="entry name" value="Terminase_largesu-like"/>
</dbReference>
<evidence type="ECO:0000259" key="3">
    <source>
        <dbReference type="Pfam" id="PF20441"/>
    </source>
</evidence>
<dbReference type="GO" id="GO:0004519">
    <property type="term" value="F:endonuclease activity"/>
    <property type="evidence" value="ECO:0007669"/>
    <property type="project" value="UniProtKB-KW"/>
</dbReference>
<evidence type="ECO:0000313" key="4">
    <source>
        <dbReference type="EMBL" id="MEM4988820.1"/>
    </source>
</evidence>
<dbReference type="Pfam" id="PF20441">
    <property type="entry name" value="TerL_nuclease"/>
    <property type="match status" value="1"/>
</dbReference>